<name>A0A0A9G5X9_ARUDO</name>
<dbReference type="AlphaFoldDB" id="A0A0A9G5X9"/>
<organism evidence="1">
    <name type="scientific">Arundo donax</name>
    <name type="common">Giant reed</name>
    <name type="synonym">Donax arundinaceus</name>
    <dbReference type="NCBI Taxonomy" id="35708"/>
    <lineage>
        <taxon>Eukaryota</taxon>
        <taxon>Viridiplantae</taxon>
        <taxon>Streptophyta</taxon>
        <taxon>Embryophyta</taxon>
        <taxon>Tracheophyta</taxon>
        <taxon>Spermatophyta</taxon>
        <taxon>Magnoliopsida</taxon>
        <taxon>Liliopsida</taxon>
        <taxon>Poales</taxon>
        <taxon>Poaceae</taxon>
        <taxon>PACMAD clade</taxon>
        <taxon>Arundinoideae</taxon>
        <taxon>Arundineae</taxon>
        <taxon>Arundo</taxon>
    </lineage>
</organism>
<evidence type="ECO:0000313" key="1">
    <source>
        <dbReference type="EMBL" id="JAE16053.1"/>
    </source>
</evidence>
<reference evidence="1" key="2">
    <citation type="journal article" date="2015" name="Data Brief">
        <title>Shoot transcriptome of the giant reed, Arundo donax.</title>
        <authorList>
            <person name="Barrero R.A."/>
            <person name="Guerrero F.D."/>
            <person name="Moolhuijzen P."/>
            <person name="Goolsby J.A."/>
            <person name="Tidwell J."/>
            <person name="Bellgard S.E."/>
            <person name="Bellgard M.I."/>
        </authorList>
    </citation>
    <scope>NUCLEOTIDE SEQUENCE</scope>
    <source>
        <tissue evidence="1">Shoot tissue taken approximately 20 cm above the soil surface</tissue>
    </source>
</reference>
<protein>
    <submittedName>
        <fullName evidence="1">Uncharacterized protein</fullName>
    </submittedName>
</protein>
<dbReference type="EMBL" id="GBRH01181843">
    <property type="protein sequence ID" value="JAE16053.1"/>
    <property type="molecule type" value="Transcribed_RNA"/>
</dbReference>
<accession>A0A0A9G5X9</accession>
<reference evidence="1" key="1">
    <citation type="submission" date="2014-09" db="EMBL/GenBank/DDBJ databases">
        <authorList>
            <person name="Magalhaes I.L.F."/>
            <person name="Oliveira U."/>
            <person name="Santos F.R."/>
            <person name="Vidigal T.H.D.A."/>
            <person name="Brescovit A.D."/>
            <person name="Santos A.J."/>
        </authorList>
    </citation>
    <scope>NUCLEOTIDE SEQUENCE</scope>
    <source>
        <tissue evidence="1">Shoot tissue taken approximately 20 cm above the soil surface</tissue>
    </source>
</reference>
<sequence>MPALELPLLQFSYTQISHRFNLTFSHRTSTRVVLVQQRNYNLVEAHPTRSPSW</sequence>
<proteinExistence type="predicted"/>